<dbReference type="GO" id="GO:0016740">
    <property type="term" value="F:transferase activity"/>
    <property type="evidence" value="ECO:0007669"/>
    <property type="project" value="UniProtKB-KW"/>
</dbReference>
<keyword evidence="3" id="KW-1185">Reference proteome</keyword>
<organism evidence="2 3">
    <name type="scientific">Massarina eburnea CBS 473.64</name>
    <dbReference type="NCBI Taxonomy" id="1395130"/>
    <lineage>
        <taxon>Eukaryota</taxon>
        <taxon>Fungi</taxon>
        <taxon>Dikarya</taxon>
        <taxon>Ascomycota</taxon>
        <taxon>Pezizomycotina</taxon>
        <taxon>Dothideomycetes</taxon>
        <taxon>Pleosporomycetidae</taxon>
        <taxon>Pleosporales</taxon>
        <taxon>Massarineae</taxon>
        <taxon>Massarinaceae</taxon>
        <taxon>Massarina</taxon>
    </lineage>
</organism>
<feature type="domain" description="Glutamine amidotransferase" evidence="1">
    <location>
        <begin position="79"/>
        <end position="234"/>
    </location>
</feature>
<gene>
    <name evidence="2" type="ORF">P280DRAFT_145311</name>
</gene>
<dbReference type="CDD" id="cd01741">
    <property type="entry name" value="GATase1_1"/>
    <property type="match status" value="1"/>
</dbReference>
<proteinExistence type="predicted"/>
<dbReference type="PANTHER" id="PTHR42695">
    <property type="entry name" value="GLUTAMINE AMIDOTRANSFERASE YLR126C-RELATED"/>
    <property type="match status" value="1"/>
</dbReference>
<dbReference type="Pfam" id="PF00117">
    <property type="entry name" value="GATase"/>
    <property type="match status" value="1"/>
</dbReference>
<name>A0A6A6RN46_9PLEO</name>
<sequence>MALPEARVVTSDHPVKVRMLVLETDEPHPETQQEKGSIGEMLADLLKRAGDEHDPSLGIETLMQFVVEPAGGTIPKPEEITDDIHAILITGSVYDAHSDEPWIHKLIDFIKHIWTHRPDIRFSGICFGHQILCRTLGSTVRPNQSGEWELSHTPIALTDIGRSLFNFSHEEKTIRLHQMHLDTVLDAPVPANTPLLPDDAKVHVWGSSAHTLVQGVYVQRRLFTTQGHMEFDETMVRRQLALRVEKGSLGVREADEATERAEWMHDGLVVAKAVLRFFHGDDDKVD</sequence>
<evidence type="ECO:0000313" key="2">
    <source>
        <dbReference type="EMBL" id="KAF2636585.1"/>
    </source>
</evidence>
<dbReference type="InterPro" id="IPR044992">
    <property type="entry name" value="ChyE-like"/>
</dbReference>
<dbReference type="InterPro" id="IPR017926">
    <property type="entry name" value="GATASE"/>
</dbReference>
<dbReference type="GO" id="GO:0005634">
    <property type="term" value="C:nucleus"/>
    <property type="evidence" value="ECO:0007669"/>
    <property type="project" value="TreeGrafter"/>
</dbReference>
<dbReference type="GO" id="GO:0005829">
    <property type="term" value="C:cytosol"/>
    <property type="evidence" value="ECO:0007669"/>
    <property type="project" value="TreeGrafter"/>
</dbReference>
<dbReference type="Proteomes" id="UP000799753">
    <property type="component" value="Unassembled WGS sequence"/>
</dbReference>
<keyword evidence="2" id="KW-0808">Transferase</keyword>
<keyword evidence="2" id="KW-0315">Glutamine amidotransferase</keyword>
<dbReference type="AlphaFoldDB" id="A0A6A6RN46"/>
<dbReference type="PANTHER" id="PTHR42695:SF4">
    <property type="entry name" value="GLUTAMINE AMIDOTRANSFERASE DOMAIN-CONTAINING PROTEIN"/>
    <property type="match status" value="1"/>
</dbReference>
<accession>A0A6A6RN46</accession>
<evidence type="ECO:0000313" key="3">
    <source>
        <dbReference type="Proteomes" id="UP000799753"/>
    </source>
</evidence>
<dbReference type="EMBL" id="MU006797">
    <property type="protein sequence ID" value="KAF2636585.1"/>
    <property type="molecule type" value="Genomic_DNA"/>
</dbReference>
<dbReference type="OrthoDB" id="92161at2759"/>
<reference evidence="2" key="1">
    <citation type="journal article" date="2020" name="Stud. Mycol.">
        <title>101 Dothideomycetes genomes: a test case for predicting lifestyles and emergence of pathogens.</title>
        <authorList>
            <person name="Haridas S."/>
            <person name="Albert R."/>
            <person name="Binder M."/>
            <person name="Bloem J."/>
            <person name="Labutti K."/>
            <person name="Salamov A."/>
            <person name="Andreopoulos B."/>
            <person name="Baker S."/>
            <person name="Barry K."/>
            <person name="Bills G."/>
            <person name="Bluhm B."/>
            <person name="Cannon C."/>
            <person name="Castanera R."/>
            <person name="Culley D."/>
            <person name="Daum C."/>
            <person name="Ezra D."/>
            <person name="Gonzalez J."/>
            <person name="Henrissat B."/>
            <person name="Kuo A."/>
            <person name="Liang C."/>
            <person name="Lipzen A."/>
            <person name="Lutzoni F."/>
            <person name="Magnuson J."/>
            <person name="Mondo S."/>
            <person name="Nolan M."/>
            <person name="Ohm R."/>
            <person name="Pangilinan J."/>
            <person name="Park H.-J."/>
            <person name="Ramirez L."/>
            <person name="Alfaro M."/>
            <person name="Sun H."/>
            <person name="Tritt A."/>
            <person name="Yoshinaga Y."/>
            <person name="Zwiers L.-H."/>
            <person name="Turgeon B."/>
            <person name="Goodwin S."/>
            <person name="Spatafora J."/>
            <person name="Crous P."/>
            <person name="Grigoriev I."/>
        </authorList>
    </citation>
    <scope>NUCLEOTIDE SEQUENCE</scope>
    <source>
        <strain evidence="2">CBS 473.64</strain>
    </source>
</reference>
<dbReference type="Gene3D" id="3.40.50.880">
    <property type="match status" value="1"/>
</dbReference>
<dbReference type="InterPro" id="IPR029062">
    <property type="entry name" value="Class_I_gatase-like"/>
</dbReference>
<dbReference type="SUPFAM" id="SSF52317">
    <property type="entry name" value="Class I glutamine amidotransferase-like"/>
    <property type="match status" value="1"/>
</dbReference>
<evidence type="ECO:0000259" key="1">
    <source>
        <dbReference type="Pfam" id="PF00117"/>
    </source>
</evidence>
<protein>
    <submittedName>
        <fullName evidence="2">Class I glutamine amidotransferase-like protein</fullName>
    </submittedName>
</protein>